<evidence type="ECO:0000256" key="7">
    <source>
        <dbReference type="ARBA" id="ARBA00023077"/>
    </source>
</evidence>
<organism evidence="15 16">
    <name type="scientific">Congregibacter brevis</name>
    <dbReference type="NCBI Taxonomy" id="3081201"/>
    <lineage>
        <taxon>Bacteria</taxon>
        <taxon>Pseudomonadati</taxon>
        <taxon>Pseudomonadota</taxon>
        <taxon>Gammaproteobacteria</taxon>
        <taxon>Cellvibrionales</taxon>
        <taxon>Halieaceae</taxon>
        <taxon>Congregibacter</taxon>
    </lineage>
</organism>
<reference evidence="15 16" key="1">
    <citation type="submission" date="2023-10" db="EMBL/GenBank/DDBJ databases">
        <title>Two novel species belonging to the OM43/NOR5 clade.</title>
        <authorList>
            <person name="Park M."/>
        </authorList>
    </citation>
    <scope>NUCLEOTIDE SEQUENCE [LARGE SCALE GENOMIC DNA]</scope>
    <source>
        <strain evidence="15 16">IMCC45268</strain>
    </source>
</reference>
<dbReference type="RefSeq" id="WP_407327798.1">
    <property type="nucleotide sequence ID" value="NZ_CP136865.1"/>
</dbReference>
<evidence type="ECO:0000256" key="1">
    <source>
        <dbReference type="ARBA" id="ARBA00004571"/>
    </source>
</evidence>
<evidence type="ECO:0000256" key="6">
    <source>
        <dbReference type="ARBA" id="ARBA00022729"/>
    </source>
</evidence>
<accession>A0ABZ0IDI9</accession>
<dbReference type="InterPro" id="IPR036942">
    <property type="entry name" value="Beta-barrel_TonB_sf"/>
</dbReference>
<gene>
    <name evidence="15" type="ORF">R0137_00725</name>
</gene>
<dbReference type="PANTHER" id="PTHR30069">
    <property type="entry name" value="TONB-DEPENDENT OUTER MEMBRANE RECEPTOR"/>
    <property type="match status" value="1"/>
</dbReference>
<evidence type="ECO:0000256" key="11">
    <source>
        <dbReference type="RuleBase" id="RU003357"/>
    </source>
</evidence>
<dbReference type="Pfam" id="PF00593">
    <property type="entry name" value="TonB_dep_Rec_b-barrel"/>
    <property type="match status" value="1"/>
</dbReference>
<feature type="signal peptide" evidence="12">
    <location>
        <begin position="1"/>
        <end position="26"/>
    </location>
</feature>
<evidence type="ECO:0000256" key="9">
    <source>
        <dbReference type="ARBA" id="ARBA00023170"/>
    </source>
</evidence>
<dbReference type="InterPro" id="IPR012910">
    <property type="entry name" value="Plug_dom"/>
</dbReference>
<keyword evidence="10" id="KW-0998">Cell outer membrane</keyword>
<dbReference type="Pfam" id="PF07715">
    <property type="entry name" value="Plug"/>
    <property type="match status" value="1"/>
</dbReference>
<keyword evidence="16" id="KW-1185">Reference proteome</keyword>
<keyword evidence="6 12" id="KW-0732">Signal</keyword>
<evidence type="ECO:0000256" key="10">
    <source>
        <dbReference type="ARBA" id="ARBA00023237"/>
    </source>
</evidence>
<evidence type="ECO:0000259" key="13">
    <source>
        <dbReference type="Pfam" id="PF00593"/>
    </source>
</evidence>
<keyword evidence="7 11" id="KW-0798">TonB box</keyword>
<evidence type="ECO:0000313" key="15">
    <source>
        <dbReference type="EMBL" id="WOJ97112.1"/>
    </source>
</evidence>
<dbReference type="EMBL" id="CP136865">
    <property type="protein sequence ID" value="WOJ97112.1"/>
    <property type="molecule type" value="Genomic_DNA"/>
</dbReference>
<evidence type="ECO:0000256" key="2">
    <source>
        <dbReference type="ARBA" id="ARBA00008143"/>
    </source>
</evidence>
<evidence type="ECO:0000259" key="14">
    <source>
        <dbReference type="Pfam" id="PF07715"/>
    </source>
</evidence>
<proteinExistence type="inferred from homology"/>
<dbReference type="Gene3D" id="2.40.170.20">
    <property type="entry name" value="TonB-dependent receptor, beta-barrel domain"/>
    <property type="match status" value="1"/>
</dbReference>
<feature type="domain" description="TonB-dependent receptor-like beta-barrel" evidence="13">
    <location>
        <begin position="225"/>
        <end position="546"/>
    </location>
</feature>
<evidence type="ECO:0000256" key="5">
    <source>
        <dbReference type="ARBA" id="ARBA00022692"/>
    </source>
</evidence>
<protein>
    <submittedName>
        <fullName evidence="15">TonB-dependent receptor</fullName>
    </submittedName>
</protein>
<dbReference type="InterPro" id="IPR039426">
    <property type="entry name" value="TonB-dep_rcpt-like"/>
</dbReference>
<dbReference type="Proteomes" id="UP001626549">
    <property type="component" value="Chromosome"/>
</dbReference>
<evidence type="ECO:0000256" key="3">
    <source>
        <dbReference type="ARBA" id="ARBA00022448"/>
    </source>
</evidence>
<evidence type="ECO:0000256" key="8">
    <source>
        <dbReference type="ARBA" id="ARBA00023136"/>
    </source>
</evidence>
<comment type="subcellular location">
    <subcellularLocation>
        <location evidence="1">Cell outer membrane</location>
        <topology evidence="1">Multi-pass membrane protein</topology>
    </subcellularLocation>
</comment>
<sequence length="689" mass="75372">MELSSRAVLMGAALSLYLGFSFPVSAQPEQSCEEGACTLSYPAEFFTRYAPVTALDMVNNLPGFALDDGDNDTRGFGGAAGNIVINGARVSAKSETPSDILGRIPATDIERIDVIRGQVAGFDLRGQNVIANIIRSGDSASGAWSAGARTYQPDDNVYPFGELSYSTGLGESQVTVGLKGREFQSLVARRERVLGPDTLPIEQRFELSDEDGKDYSATVNASTRRGETQFSVNLAKSYFISEGGESSRRYPTDASAPFLLFQGDSDRFIRDEFGFDIERALAADWRGKVIALFRDEDITRSGSLVRGPLDQPGTTEVTTRAKSLGEELIGRVELDYVGFEGHAIEINFEASNNSLESDFGFSALEDGQLTPQPVPGAKTTVEEERFDLLVSDSFQWGALSIDASLSAETSTITQVGGFTEDRSFFFWKPSLNLSYSPDDNSQWRVRALREVGQLDFEDFVSGADLGDAELALGNPNLSPETTMTMDLTYEIRGDDFGIGTVTLFHDWIDDVNDLLPLSGRLEVPGNIGSATRAGISGELTLPLDAIGLKNGRIDAAAEWQTSRVDDPLTGAIRALSDERQWTGRISIRQDLVAQRLAWGVLMFSRDSFPLYGLDEIDIQGQRADMDVFVETRAIAGLRIRLSVEDVFRDGEDRDRRVFAGDRSTSPLAFREVREQSQARIISLQVSGDF</sequence>
<dbReference type="Gene3D" id="2.170.130.10">
    <property type="entry name" value="TonB-dependent receptor, plug domain"/>
    <property type="match status" value="1"/>
</dbReference>
<dbReference type="InterPro" id="IPR000531">
    <property type="entry name" value="Beta-barrel_TonB"/>
</dbReference>
<dbReference type="SUPFAM" id="SSF56935">
    <property type="entry name" value="Porins"/>
    <property type="match status" value="1"/>
</dbReference>
<evidence type="ECO:0000256" key="4">
    <source>
        <dbReference type="ARBA" id="ARBA00022452"/>
    </source>
</evidence>
<keyword evidence="4" id="KW-1134">Transmembrane beta strand</keyword>
<feature type="chain" id="PRO_5046920678" evidence="12">
    <location>
        <begin position="27"/>
        <end position="689"/>
    </location>
</feature>
<dbReference type="InterPro" id="IPR037066">
    <property type="entry name" value="Plug_dom_sf"/>
</dbReference>
<name>A0ABZ0IDI9_9GAMM</name>
<feature type="domain" description="TonB-dependent receptor plug" evidence="14">
    <location>
        <begin position="42"/>
        <end position="118"/>
    </location>
</feature>
<dbReference type="PANTHER" id="PTHR30069:SF29">
    <property type="entry name" value="HEMOGLOBIN AND HEMOGLOBIN-HAPTOGLOBIN-BINDING PROTEIN 1-RELATED"/>
    <property type="match status" value="1"/>
</dbReference>
<comment type="similarity">
    <text evidence="2">Belongs to the TonB-dependent receptor family. Hemoglobin/haptoglobin binding protein subfamily.</text>
</comment>
<evidence type="ECO:0000256" key="12">
    <source>
        <dbReference type="SAM" id="SignalP"/>
    </source>
</evidence>
<keyword evidence="9 15" id="KW-0675">Receptor</keyword>
<keyword evidence="8 11" id="KW-0472">Membrane</keyword>
<evidence type="ECO:0000313" key="16">
    <source>
        <dbReference type="Proteomes" id="UP001626549"/>
    </source>
</evidence>
<keyword evidence="5" id="KW-0812">Transmembrane</keyword>
<keyword evidence="3" id="KW-0813">Transport</keyword>